<dbReference type="EMBL" id="BGZK01000794">
    <property type="protein sequence ID" value="GBP60747.1"/>
    <property type="molecule type" value="Genomic_DNA"/>
</dbReference>
<gene>
    <name evidence="2" type="ORF">EVAR_47485_1</name>
</gene>
<evidence type="ECO:0000256" key="1">
    <source>
        <dbReference type="SAM" id="MobiDB-lite"/>
    </source>
</evidence>
<dbReference type="AlphaFoldDB" id="A0A4C1XES8"/>
<comment type="caution">
    <text evidence="2">The sequence shown here is derived from an EMBL/GenBank/DDBJ whole genome shotgun (WGS) entry which is preliminary data.</text>
</comment>
<proteinExistence type="predicted"/>
<sequence>MKLPETSAPRSPLAALICIKNSQRFSRARRPPPTPIGRAHPGRGRVGERGRSLNAGNGRTRFNKTPTTFHSEEFKSRFVLNGAAAAARKNRRRRRAPNTASGISYRRY</sequence>
<dbReference type="Proteomes" id="UP000299102">
    <property type="component" value="Unassembled WGS sequence"/>
</dbReference>
<feature type="region of interest" description="Disordered" evidence="1">
    <location>
        <begin position="85"/>
        <end position="108"/>
    </location>
</feature>
<organism evidence="2 3">
    <name type="scientific">Eumeta variegata</name>
    <name type="common">Bagworm moth</name>
    <name type="synonym">Eumeta japonica</name>
    <dbReference type="NCBI Taxonomy" id="151549"/>
    <lineage>
        <taxon>Eukaryota</taxon>
        <taxon>Metazoa</taxon>
        <taxon>Ecdysozoa</taxon>
        <taxon>Arthropoda</taxon>
        <taxon>Hexapoda</taxon>
        <taxon>Insecta</taxon>
        <taxon>Pterygota</taxon>
        <taxon>Neoptera</taxon>
        <taxon>Endopterygota</taxon>
        <taxon>Lepidoptera</taxon>
        <taxon>Glossata</taxon>
        <taxon>Ditrysia</taxon>
        <taxon>Tineoidea</taxon>
        <taxon>Psychidae</taxon>
        <taxon>Oiketicinae</taxon>
        <taxon>Eumeta</taxon>
    </lineage>
</organism>
<evidence type="ECO:0000313" key="2">
    <source>
        <dbReference type="EMBL" id="GBP60747.1"/>
    </source>
</evidence>
<accession>A0A4C1XES8</accession>
<protein>
    <submittedName>
        <fullName evidence="2">Uncharacterized protein</fullName>
    </submittedName>
</protein>
<name>A0A4C1XES8_EUMVA</name>
<evidence type="ECO:0000313" key="3">
    <source>
        <dbReference type="Proteomes" id="UP000299102"/>
    </source>
</evidence>
<keyword evidence="3" id="KW-1185">Reference proteome</keyword>
<reference evidence="2 3" key="1">
    <citation type="journal article" date="2019" name="Commun. Biol.">
        <title>The bagworm genome reveals a unique fibroin gene that provides high tensile strength.</title>
        <authorList>
            <person name="Kono N."/>
            <person name="Nakamura H."/>
            <person name="Ohtoshi R."/>
            <person name="Tomita M."/>
            <person name="Numata K."/>
            <person name="Arakawa K."/>
        </authorList>
    </citation>
    <scope>NUCLEOTIDE SEQUENCE [LARGE SCALE GENOMIC DNA]</scope>
</reference>
<feature type="region of interest" description="Disordered" evidence="1">
    <location>
        <begin position="24"/>
        <end position="68"/>
    </location>
</feature>